<feature type="domain" description="Retroviral polymerase SH3-like" evidence="1">
    <location>
        <begin position="2"/>
        <end position="40"/>
    </location>
</feature>
<dbReference type="AlphaFoldDB" id="A0A9R1XVP3"/>
<evidence type="ECO:0000259" key="1">
    <source>
        <dbReference type="Pfam" id="PF25597"/>
    </source>
</evidence>
<name>A0A9R1XVP3_LACSA</name>
<reference evidence="2 3" key="1">
    <citation type="journal article" date="2017" name="Nat. Commun.">
        <title>Genome assembly with in vitro proximity ligation data and whole-genome triplication in lettuce.</title>
        <authorList>
            <person name="Reyes-Chin-Wo S."/>
            <person name="Wang Z."/>
            <person name="Yang X."/>
            <person name="Kozik A."/>
            <person name="Arikit S."/>
            <person name="Song C."/>
            <person name="Xia L."/>
            <person name="Froenicke L."/>
            <person name="Lavelle D.O."/>
            <person name="Truco M.J."/>
            <person name="Xia R."/>
            <person name="Zhu S."/>
            <person name="Xu C."/>
            <person name="Xu H."/>
            <person name="Xu X."/>
            <person name="Cox K."/>
            <person name="Korf I."/>
            <person name="Meyers B.C."/>
            <person name="Michelmore R.W."/>
        </authorList>
    </citation>
    <scope>NUCLEOTIDE SEQUENCE [LARGE SCALE GENOMIC DNA]</scope>
    <source>
        <strain evidence="3">cv. Salinas</strain>
        <tissue evidence="2">Seedlings</tissue>
    </source>
</reference>
<dbReference type="InterPro" id="IPR057670">
    <property type="entry name" value="SH3_retrovirus"/>
</dbReference>
<proteinExistence type="predicted"/>
<dbReference type="EMBL" id="NBSK02000002">
    <property type="protein sequence ID" value="KAJ0223354.1"/>
    <property type="molecule type" value="Genomic_DNA"/>
</dbReference>
<dbReference type="Pfam" id="PF25597">
    <property type="entry name" value="SH3_retrovirus"/>
    <property type="match status" value="1"/>
</dbReference>
<evidence type="ECO:0000313" key="2">
    <source>
        <dbReference type="EMBL" id="KAJ0223354.1"/>
    </source>
</evidence>
<dbReference type="Proteomes" id="UP000235145">
    <property type="component" value="Unassembled WGS sequence"/>
</dbReference>
<gene>
    <name evidence="2" type="ORF">LSAT_V11C200071580</name>
</gene>
<evidence type="ECO:0000313" key="3">
    <source>
        <dbReference type="Proteomes" id="UP000235145"/>
    </source>
</evidence>
<sequence length="103" mass="11969">MKIVFIGYAQNNKAYRLIDDESGVVIESRDVEFFKDKYSRDFENSNPKIAPITSQENVQPSQVIEESRISYQNKVMRQVIFSINLDDDRKTFIEAMSSRDAPL</sequence>
<organism evidence="2 3">
    <name type="scientific">Lactuca sativa</name>
    <name type="common">Garden lettuce</name>
    <dbReference type="NCBI Taxonomy" id="4236"/>
    <lineage>
        <taxon>Eukaryota</taxon>
        <taxon>Viridiplantae</taxon>
        <taxon>Streptophyta</taxon>
        <taxon>Embryophyta</taxon>
        <taxon>Tracheophyta</taxon>
        <taxon>Spermatophyta</taxon>
        <taxon>Magnoliopsida</taxon>
        <taxon>eudicotyledons</taxon>
        <taxon>Gunneridae</taxon>
        <taxon>Pentapetalae</taxon>
        <taxon>asterids</taxon>
        <taxon>campanulids</taxon>
        <taxon>Asterales</taxon>
        <taxon>Asteraceae</taxon>
        <taxon>Cichorioideae</taxon>
        <taxon>Cichorieae</taxon>
        <taxon>Lactucinae</taxon>
        <taxon>Lactuca</taxon>
    </lineage>
</organism>
<keyword evidence="3" id="KW-1185">Reference proteome</keyword>
<protein>
    <recommendedName>
        <fullName evidence="1">Retroviral polymerase SH3-like domain-containing protein</fullName>
    </recommendedName>
</protein>
<accession>A0A9R1XVP3</accession>
<comment type="caution">
    <text evidence="2">The sequence shown here is derived from an EMBL/GenBank/DDBJ whole genome shotgun (WGS) entry which is preliminary data.</text>
</comment>